<evidence type="ECO:0000313" key="1">
    <source>
        <dbReference type="EMBL" id="QDH91769.1"/>
    </source>
</evidence>
<evidence type="ECO:0000313" key="2">
    <source>
        <dbReference type="Proteomes" id="UP000316777"/>
    </source>
</evidence>
<dbReference type="KEGG" id="vg:64767015"/>
<dbReference type="EMBL" id="MK937592">
    <property type="protein sequence ID" value="QDH91769.1"/>
    <property type="molecule type" value="Genomic_DNA"/>
</dbReference>
<keyword evidence="2" id="KW-1185">Reference proteome</keyword>
<name>A0A514DDS5_9CAUD</name>
<proteinExistence type="predicted"/>
<protein>
    <submittedName>
        <fullName evidence="1">Uncharacterized protein</fullName>
    </submittedName>
</protein>
<gene>
    <name evidence="1" type="primary">94</name>
    <name evidence="1" type="ORF">SEA_PHRAPPUCCINO_94</name>
</gene>
<sequence length="128" mass="14386">MSIELRNVGGGETGVCRILRYRDPTKGEVLHVNHADPTTMVTHQLLWDAWSEVRDGGVIDHPFVSLRRPEEGHGSRGHGPGEYDCSAPPGSPCFQNWLLTIKGDNRTVIYRIGEYDVETDCWRAAWPD</sequence>
<organism evidence="1 2">
    <name type="scientific">Mycobacterium phage Phrappuccino</name>
    <dbReference type="NCBI Taxonomy" id="2591223"/>
    <lineage>
        <taxon>Viruses</taxon>
        <taxon>Duplodnaviria</taxon>
        <taxon>Heunggongvirae</taxon>
        <taxon>Uroviricota</taxon>
        <taxon>Caudoviricetes</taxon>
        <taxon>Phrappuccinovirus</taxon>
        <taxon>Phrappuccinovirus phrappuccino</taxon>
        <taxon>Phreappuccinovirus Phrappuccino</taxon>
    </lineage>
</organism>
<dbReference type="Proteomes" id="UP000316777">
    <property type="component" value="Segment"/>
</dbReference>
<reference evidence="1 2" key="1">
    <citation type="submission" date="2019-05" db="EMBL/GenBank/DDBJ databases">
        <authorList>
            <person name="Pope W.H."/>
            <person name="Garlena R.A."/>
            <person name="Russell D.A."/>
            <person name="Jacobs-Sera D."/>
            <person name="Hatfull G.F."/>
        </authorList>
    </citation>
    <scope>NUCLEOTIDE SEQUENCE [LARGE SCALE GENOMIC DNA]</scope>
</reference>
<accession>A0A514DDS5</accession>
<dbReference type="RefSeq" id="YP_010059783.1">
    <property type="nucleotide sequence ID" value="NC_054727.1"/>
</dbReference>
<dbReference type="GeneID" id="64767015"/>